<dbReference type="InterPro" id="IPR036047">
    <property type="entry name" value="F-box-like_dom_sf"/>
</dbReference>
<reference evidence="2" key="1">
    <citation type="submission" date="2020-05" db="EMBL/GenBank/DDBJ databases">
        <title>Mycena genomes resolve the evolution of fungal bioluminescence.</title>
        <authorList>
            <person name="Tsai I.J."/>
        </authorList>
    </citation>
    <scope>NUCLEOTIDE SEQUENCE</scope>
    <source>
        <strain evidence="2">110903Hualien_Pintung</strain>
    </source>
</reference>
<accession>A0A8H6WH17</accession>
<dbReference type="OrthoDB" id="3232239at2759"/>
<protein>
    <recommendedName>
        <fullName evidence="4">F-box domain-containing protein</fullName>
    </recommendedName>
</protein>
<dbReference type="AlphaFoldDB" id="A0A8H6WH17"/>
<feature type="compositionally biased region" description="Basic residues" evidence="1">
    <location>
        <begin position="1"/>
        <end position="18"/>
    </location>
</feature>
<evidence type="ECO:0000256" key="1">
    <source>
        <dbReference type="SAM" id="MobiDB-lite"/>
    </source>
</evidence>
<proteinExistence type="predicted"/>
<evidence type="ECO:0008006" key="4">
    <source>
        <dbReference type="Google" id="ProtNLM"/>
    </source>
</evidence>
<name>A0A8H6WH17_MYCCL</name>
<evidence type="ECO:0000313" key="3">
    <source>
        <dbReference type="Proteomes" id="UP000613580"/>
    </source>
</evidence>
<feature type="region of interest" description="Disordered" evidence="1">
    <location>
        <begin position="1"/>
        <end position="26"/>
    </location>
</feature>
<keyword evidence="3" id="KW-1185">Reference proteome</keyword>
<organism evidence="2 3">
    <name type="scientific">Mycena chlorophos</name>
    <name type="common">Agaric fungus</name>
    <name type="synonym">Agaricus chlorophos</name>
    <dbReference type="NCBI Taxonomy" id="658473"/>
    <lineage>
        <taxon>Eukaryota</taxon>
        <taxon>Fungi</taxon>
        <taxon>Dikarya</taxon>
        <taxon>Basidiomycota</taxon>
        <taxon>Agaricomycotina</taxon>
        <taxon>Agaricomycetes</taxon>
        <taxon>Agaricomycetidae</taxon>
        <taxon>Agaricales</taxon>
        <taxon>Marasmiineae</taxon>
        <taxon>Mycenaceae</taxon>
        <taxon>Mycena</taxon>
    </lineage>
</organism>
<comment type="caution">
    <text evidence="2">The sequence shown here is derived from an EMBL/GenBank/DDBJ whole genome shotgun (WGS) entry which is preliminary data.</text>
</comment>
<dbReference type="EMBL" id="JACAZE010000005">
    <property type="protein sequence ID" value="KAF7317357.1"/>
    <property type="molecule type" value="Genomic_DNA"/>
</dbReference>
<dbReference type="Proteomes" id="UP000613580">
    <property type="component" value="Unassembled WGS sequence"/>
</dbReference>
<evidence type="ECO:0000313" key="2">
    <source>
        <dbReference type="EMBL" id="KAF7317357.1"/>
    </source>
</evidence>
<dbReference type="SUPFAM" id="SSF81383">
    <property type="entry name" value="F-box domain"/>
    <property type="match status" value="1"/>
</dbReference>
<sequence length="434" mass="49007">MAPRKTRSRAKRAPKKAPHSTSAPPRTSFLALPPEICSVICEYLHPTTLVPLCGLSRAFRGEAQRAVFRTVDLRDAPSAALKQWFTVVNAKPWFASYIESLSVRLPPPEKFVLSPDAQKLAKAIEKCTKLTELAVHVETPSNSFKKAATGIQTWLISSRNTKFRLKTFANSYLRNDLLGAFWRNQPEIRILSLVGQNEPIRLWDDVLPQLVGLEVSHARALPLTPRPLQRIQIMLWTFARDLPPVERFADTLTTLNLLDIDVWTSLPGILDFVAHGLPQLTHLGLAERFWDLQYSPDMFHQESTDTPKMILKESLPRLESFILHTYRIHTMYDDRGGGDIRRYAFRGPDSGANMTALEDATLSLLSKHPALRRAEMGALDLSACPKVLAYEAVVRRKAEFEMVCACWRDTVPGVVYLESGTGFNFRRASGFWEV</sequence>
<gene>
    <name evidence="2" type="ORF">HMN09_00472000</name>
</gene>